<gene>
    <name evidence="2" type="ORF">B7C51_07425</name>
</gene>
<dbReference type="Proteomes" id="UP000192727">
    <property type="component" value="Chromosome"/>
</dbReference>
<accession>A0A1V0URN0</accession>
<dbReference type="PANTHER" id="PTHR46112:SF2">
    <property type="entry name" value="XAA-PRO AMINOPEPTIDASE P-RELATED"/>
    <property type="match status" value="1"/>
</dbReference>
<dbReference type="InterPro" id="IPR050659">
    <property type="entry name" value="Peptidase_M24B"/>
</dbReference>
<dbReference type="InterPro" id="IPR036005">
    <property type="entry name" value="Creatinase/aminopeptidase-like"/>
</dbReference>
<dbReference type="Gene3D" id="3.90.230.10">
    <property type="entry name" value="Creatinase/methionine aminopeptidase superfamily"/>
    <property type="match status" value="1"/>
</dbReference>
<reference evidence="2 3" key="1">
    <citation type="submission" date="2017-03" db="EMBL/GenBank/DDBJ databases">
        <title>Paenibacillus larvae genome sequencing.</title>
        <authorList>
            <person name="Dingman D.W."/>
        </authorList>
    </citation>
    <scope>NUCLEOTIDE SEQUENCE [LARGE SCALE GENOMIC DNA]</scope>
    <source>
        <strain evidence="2 3">SAG 10367</strain>
    </source>
</reference>
<dbReference type="Pfam" id="PF00557">
    <property type="entry name" value="Peptidase_M24"/>
    <property type="match status" value="1"/>
</dbReference>
<dbReference type="AlphaFoldDB" id="A0A1V0URN0"/>
<evidence type="ECO:0000313" key="3">
    <source>
        <dbReference type="Proteomes" id="UP000192727"/>
    </source>
</evidence>
<name>A0A1V0URN0_9BACL</name>
<dbReference type="CDD" id="cd01066">
    <property type="entry name" value="APP_MetAP"/>
    <property type="match status" value="1"/>
</dbReference>
<evidence type="ECO:0000259" key="1">
    <source>
        <dbReference type="Pfam" id="PF00557"/>
    </source>
</evidence>
<feature type="domain" description="Peptidase M24" evidence="1">
    <location>
        <begin position="6"/>
        <end position="128"/>
    </location>
</feature>
<sequence>MNEDVIDQTRTAVIGDLSEELKEAYTLSEEILRSTEAMLKPGTIAESLYFNALEQAEAAGLSRHFMGYGQDQVKFLGHGIGLEIDEWPVLARGFRMELMPGMVLAIEPKFTFPGRGVVGIENSYLITEQGFEKLTLSREGLIHL</sequence>
<dbReference type="InterPro" id="IPR000994">
    <property type="entry name" value="Pept_M24"/>
</dbReference>
<protein>
    <recommendedName>
        <fullName evidence="1">Peptidase M24 domain-containing protein</fullName>
    </recommendedName>
</protein>
<dbReference type="SUPFAM" id="SSF55920">
    <property type="entry name" value="Creatinase/aminopeptidase"/>
    <property type="match status" value="1"/>
</dbReference>
<evidence type="ECO:0000313" key="2">
    <source>
        <dbReference type="EMBL" id="ARF67690.1"/>
    </source>
</evidence>
<dbReference type="EMBL" id="CP020557">
    <property type="protein sequence ID" value="ARF67690.1"/>
    <property type="molecule type" value="Genomic_DNA"/>
</dbReference>
<organism evidence="2 3">
    <name type="scientific">Paenibacillus larvae subsp. pulvifaciens</name>
    <dbReference type="NCBI Taxonomy" id="1477"/>
    <lineage>
        <taxon>Bacteria</taxon>
        <taxon>Bacillati</taxon>
        <taxon>Bacillota</taxon>
        <taxon>Bacilli</taxon>
        <taxon>Bacillales</taxon>
        <taxon>Paenibacillaceae</taxon>
        <taxon>Paenibacillus</taxon>
    </lineage>
</organism>
<proteinExistence type="predicted"/>
<dbReference type="PANTHER" id="PTHR46112">
    <property type="entry name" value="AMINOPEPTIDASE"/>
    <property type="match status" value="1"/>
</dbReference>